<evidence type="ECO:0000313" key="4">
    <source>
        <dbReference type="Proteomes" id="UP001218188"/>
    </source>
</evidence>
<feature type="compositionally biased region" description="Basic and acidic residues" evidence="1">
    <location>
        <begin position="17"/>
        <end position="31"/>
    </location>
</feature>
<dbReference type="AlphaFoldDB" id="A0AAD6WRK8"/>
<sequence length="537" mass="59834">MVPIMSRGSTAPKGKKQKFEEQEETKVENHPTTDLVAKYLSANQPLTIHPPASNARFSRPNFLNPRFGGQEQHWCTVFTAAPCAGRPIMFPTIEMHPHMSSRPGQPGLLFTLSLEMTMPVAGGAAITVFSRKYNKRKGMVWKYLGEYVHEAVGKLKPEQYAVQSAQFHEKWAHNILNSNKAPLPFRLMRAKIALRKHNVPTTPAAIDAEVKQKRKKIPLTADEVSRAFERGEQYLNIVRMRCVSYDHKFVQMLAAEEAAWMDHTKEPEAQPQAPVSRRQSENDDKDKIHCVPGSPAHSYAQLRIVMFRRPRNAVIQGPSEVDPTLSPERKAQWPGHGIQHANNGTGLGEQRMEGFVATTSVEREPRVIFTMQRASKAAMQERNMKCTSAAAPAPAQSLQPQAEAIWMQPTNDVEMQGPDGLSVAQAIWTNSANPNETQFQADEHKSQTDERKWELDAQTQPTTNEEIQYTVDFVAVPSAKPEAQAAETMLTTTENKAETEDTKAVHALNSWTESADESSSDGFVTDSDDEESSGPGT</sequence>
<name>A0AAD6WRK8_9AGAR</name>
<comment type="caution">
    <text evidence="3">The sequence shown here is derived from an EMBL/GenBank/DDBJ whole genome shotgun (WGS) entry which is preliminary data.</text>
</comment>
<feature type="region of interest" description="Disordered" evidence="1">
    <location>
        <begin position="316"/>
        <end position="335"/>
    </location>
</feature>
<dbReference type="EMBL" id="JARJCM010000209">
    <property type="protein sequence ID" value="KAJ7022460.1"/>
    <property type="molecule type" value="Genomic_DNA"/>
</dbReference>
<feature type="compositionally biased region" description="Basic and acidic residues" evidence="1">
    <location>
        <begin position="278"/>
        <end position="289"/>
    </location>
</feature>
<evidence type="ECO:0000256" key="1">
    <source>
        <dbReference type="SAM" id="MobiDB-lite"/>
    </source>
</evidence>
<protein>
    <recommendedName>
        <fullName evidence="2">DUF6697 domain-containing protein</fullName>
    </recommendedName>
</protein>
<dbReference type="Proteomes" id="UP001218188">
    <property type="component" value="Unassembled WGS sequence"/>
</dbReference>
<feature type="region of interest" description="Disordered" evidence="1">
    <location>
        <begin position="488"/>
        <end position="537"/>
    </location>
</feature>
<feature type="region of interest" description="Disordered" evidence="1">
    <location>
        <begin position="264"/>
        <end position="293"/>
    </location>
</feature>
<keyword evidence="4" id="KW-1185">Reference proteome</keyword>
<gene>
    <name evidence="3" type="ORF">C8F04DRAFT_1402359</name>
</gene>
<dbReference type="InterPro" id="IPR046520">
    <property type="entry name" value="DUF6697"/>
</dbReference>
<proteinExistence type="predicted"/>
<evidence type="ECO:0000259" key="2">
    <source>
        <dbReference type="Pfam" id="PF20411"/>
    </source>
</evidence>
<feature type="region of interest" description="Disordered" evidence="1">
    <location>
        <begin position="434"/>
        <end position="466"/>
    </location>
</feature>
<feature type="domain" description="DUF6697" evidence="2">
    <location>
        <begin position="57"/>
        <end position="255"/>
    </location>
</feature>
<accession>A0AAD6WRK8</accession>
<feature type="compositionally biased region" description="Basic and acidic residues" evidence="1">
    <location>
        <begin position="441"/>
        <end position="455"/>
    </location>
</feature>
<feature type="region of interest" description="Disordered" evidence="1">
    <location>
        <begin position="1"/>
        <end position="31"/>
    </location>
</feature>
<feature type="compositionally biased region" description="Polar residues" evidence="1">
    <location>
        <begin position="457"/>
        <end position="466"/>
    </location>
</feature>
<feature type="compositionally biased region" description="Acidic residues" evidence="1">
    <location>
        <begin position="526"/>
        <end position="537"/>
    </location>
</feature>
<organism evidence="3 4">
    <name type="scientific">Mycena alexandri</name>
    <dbReference type="NCBI Taxonomy" id="1745969"/>
    <lineage>
        <taxon>Eukaryota</taxon>
        <taxon>Fungi</taxon>
        <taxon>Dikarya</taxon>
        <taxon>Basidiomycota</taxon>
        <taxon>Agaricomycotina</taxon>
        <taxon>Agaricomycetes</taxon>
        <taxon>Agaricomycetidae</taxon>
        <taxon>Agaricales</taxon>
        <taxon>Marasmiineae</taxon>
        <taxon>Mycenaceae</taxon>
        <taxon>Mycena</taxon>
    </lineage>
</organism>
<reference evidence="3" key="1">
    <citation type="submission" date="2023-03" db="EMBL/GenBank/DDBJ databases">
        <title>Massive genome expansion in bonnet fungi (Mycena s.s.) driven by repeated elements and novel gene families across ecological guilds.</title>
        <authorList>
            <consortium name="Lawrence Berkeley National Laboratory"/>
            <person name="Harder C.B."/>
            <person name="Miyauchi S."/>
            <person name="Viragh M."/>
            <person name="Kuo A."/>
            <person name="Thoen E."/>
            <person name="Andreopoulos B."/>
            <person name="Lu D."/>
            <person name="Skrede I."/>
            <person name="Drula E."/>
            <person name="Henrissat B."/>
            <person name="Morin E."/>
            <person name="Kohler A."/>
            <person name="Barry K."/>
            <person name="LaButti K."/>
            <person name="Morin E."/>
            <person name="Salamov A."/>
            <person name="Lipzen A."/>
            <person name="Mereny Z."/>
            <person name="Hegedus B."/>
            <person name="Baldrian P."/>
            <person name="Stursova M."/>
            <person name="Weitz H."/>
            <person name="Taylor A."/>
            <person name="Grigoriev I.V."/>
            <person name="Nagy L.G."/>
            <person name="Martin F."/>
            <person name="Kauserud H."/>
        </authorList>
    </citation>
    <scope>NUCLEOTIDE SEQUENCE</scope>
    <source>
        <strain evidence="3">CBHHK200</strain>
    </source>
</reference>
<evidence type="ECO:0000313" key="3">
    <source>
        <dbReference type="EMBL" id="KAJ7022460.1"/>
    </source>
</evidence>
<feature type="compositionally biased region" description="Basic and acidic residues" evidence="1">
    <location>
        <begin position="495"/>
        <end position="504"/>
    </location>
</feature>
<dbReference type="Pfam" id="PF20411">
    <property type="entry name" value="DUF6697"/>
    <property type="match status" value="1"/>
</dbReference>